<dbReference type="EMBL" id="QJJS01000001">
    <property type="protein sequence ID" value="PXW99371.1"/>
    <property type="molecule type" value="Genomic_DNA"/>
</dbReference>
<proteinExistence type="predicted"/>
<evidence type="ECO:0000259" key="3">
    <source>
        <dbReference type="Pfam" id="PF08028"/>
    </source>
</evidence>
<dbReference type="Proteomes" id="UP000247811">
    <property type="component" value="Unassembled WGS sequence"/>
</dbReference>
<dbReference type="InterPro" id="IPR046373">
    <property type="entry name" value="Acyl-CoA_Oxase/DH_mid-dom_sf"/>
</dbReference>
<dbReference type="Gene3D" id="1.10.540.10">
    <property type="entry name" value="Acyl-CoA dehydrogenase/oxidase, N-terminal domain"/>
    <property type="match status" value="1"/>
</dbReference>
<feature type="domain" description="Acyl-CoA dehydrogenase C-terminal" evidence="3">
    <location>
        <begin position="240"/>
        <end position="370"/>
    </location>
</feature>
<accession>A0A318H6L9</accession>
<dbReference type="Gene3D" id="1.20.140.10">
    <property type="entry name" value="Butyryl-CoA Dehydrogenase, subunit A, domain 3"/>
    <property type="match status" value="1"/>
</dbReference>
<dbReference type="Pfam" id="PF02771">
    <property type="entry name" value="Acyl-CoA_dh_N"/>
    <property type="match status" value="1"/>
</dbReference>
<evidence type="ECO:0000313" key="4">
    <source>
        <dbReference type="EMBL" id="PXW99371.1"/>
    </source>
</evidence>
<protein>
    <submittedName>
        <fullName evidence="4">Alkylation response protein AidB-like acyl-CoA dehydrogenase</fullName>
    </submittedName>
</protein>
<keyword evidence="1" id="KW-0560">Oxidoreductase</keyword>
<reference evidence="4 5" key="1">
    <citation type="submission" date="2018-05" db="EMBL/GenBank/DDBJ databases">
        <title>Genomic Encyclopedia of Type Strains, Phase IV (KMG-IV): sequencing the most valuable type-strain genomes for metagenomic binning, comparative biology and taxonomic classification.</title>
        <authorList>
            <person name="Goeker M."/>
        </authorList>
    </citation>
    <scope>NUCLEOTIDE SEQUENCE [LARGE SCALE GENOMIC DNA]</scope>
    <source>
        <strain evidence="4 5">DSM 566</strain>
    </source>
</reference>
<keyword evidence="5" id="KW-1185">Reference proteome</keyword>
<dbReference type="Gene3D" id="2.40.110.10">
    <property type="entry name" value="Butyryl-CoA Dehydrogenase, subunit A, domain 2"/>
    <property type="match status" value="1"/>
</dbReference>
<dbReference type="PIRSF" id="PIRSF016578">
    <property type="entry name" value="HsaA"/>
    <property type="match status" value="1"/>
</dbReference>
<organism evidence="4 5">
    <name type="scientific">Sphaerotilus hippei</name>
    <dbReference type="NCBI Taxonomy" id="744406"/>
    <lineage>
        <taxon>Bacteria</taxon>
        <taxon>Pseudomonadati</taxon>
        <taxon>Pseudomonadota</taxon>
        <taxon>Betaproteobacteria</taxon>
        <taxon>Burkholderiales</taxon>
        <taxon>Sphaerotilaceae</taxon>
        <taxon>Sphaerotilus</taxon>
    </lineage>
</organism>
<sequence length="392" mass="42075">MPTLSPTRADPAPAVSSAAPAASALESLLADVRRRSAEFERQRFISPDIIERLKQLGVYRALVPRRLGGEQRSAREFCELVETIAQADGSTGWVASFGMAVTYLAALPPATLRQIYADSPDVVFAGGIFPPQRAPRVAGGFEVSGRWAFASGCMGANLIGVGISPTDGEHSGLPRMAVMPRAQVTIEPTWEVMGLTGTGSHDLVVDRVVVPEDWTFVRGSRSLLDEPMFRYPTLSFAAQVLAVVGLGIARGAIEELRGLASGRISVTGAPRLADRPQVQIELARAEAQLRAARAFFYEAIDDAWDSLLRGDDVSPEQTSTLRLSATHAARVGAEVTRAVQMQTGMTGVYDRSPIARQVRDSLVLTQHAFLGDITYQNAGAMLFGQPALPGYL</sequence>
<evidence type="ECO:0000313" key="5">
    <source>
        <dbReference type="Proteomes" id="UP000247811"/>
    </source>
</evidence>
<evidence type="ECO:0000259" key="2">
    <source>
        <dbReference type="Pfam" id="PF02771"/>
    </source>
</evidence>
<dbReference type="InterPro" id="IPR013786">
    <property type="entry name" value="AcylCoA_DH/ox_N"/>
</dbReference>
<dbReference type="InterPro" id="IPR013107">
    <property type="entry name" value="Acyl-CoA_DH_C"/>
</dbReference>
<dbReference type="Pfam" id="PF08028">
    <property type="entry name" value="Acyl-CoA_dh_2"/>
    <property type="match status" value="1"/>
</dbReference>
<dbReference type="GO" id="GO:0050660">
    <property type="term" value="F:flavin adenine dinucleotide binding"/>
    <property type="evidence" value="ECO:0007669"/>
    <property type="project" value="InterPro"/>
</dbReference>
<evidence type="ECO:0000256" key="1">
    <source>
        <dbReference type="ARBA" id="ARBA00023002"/>
    </source>
</evidence>
<dbReference type="RefSeq" id="WP_110398949.1">
    <property type="nucleotide sequence ID" value="NZ_QJJS01000001.1"/>
</dbReference>
<comment type="caution">
    <text evidence="4">The sequence shown here is derived from an EMBL/GenBank/DDBJ whole genome shotgun (WGS) entry which is preliminary data.</text>
</comment>
<dbReference type="GO" id="GO:0003995">
    <property type="term" value="F:acyl-CoA dehydrogenase activity"/>
    <property type="evidence" value="ECO:0007669"/>
    <property type="project" value="TreeGrafter"/>
</dbReference>
<name>A0A318H6L9_9BURK</name>
<dbReference type="SUPFAM" id="SSF47203">
    <property type="entry name" value="Acyl-CoA dehydrogenase C-terminal domain-like"/>
    <property type="match status" value="1"/>
</dbReference>
<dbReference type="InterPro" id="IPR036250">
    <property type="entry name" value="AcylCo_DH-like_C"/>
</dbReference>
<dbReference type="AlphaFoldDB" id="A0A318H6L9"/>
<dbReference type="SUPFAM" id="SSF56645">
    <property type="entry name" value="Acyl-CoA dehydrogenase NM domain-like"/>
    <property type="match status" value="1"/>
</dbReference>
<dbReference type="InterPro" id="IPR037069">
    <property type="entry name" value="AcylCoA_DH/ox_N_sf"/>
</dbReference>
<dbReference type="PANTHER" id="PTHR43884">
    <property type="entry name" value="ACYL-COA DEHYDROGENASE"/>
    <property type="match status" value="1"/>
</dbReference>
<feature type="domain" description="Acyl-CoA dehydrogenase/oxidase N-terminal" evidence="2">
    <location>
        <begin position="31"/>
        <end position="100"/>
    </location>
</feature>
<dbReference type="InterPro" id="IPR009100">
    <property type="entry name" value="AcylCoA_DH/oxidase_NM_dom_sf"/>
</dbReference>
<dbReference type="OrthoDB" id="7316074at2"/>
<gene>
    <name evidence="4" type="ORF">C7444_101201</name>
</gene>
<dbReference type="PANTHER" id="PTHR43884:SF12">
    <property type="entry name" value="ISOVALERYL-COA DEHYDROGENASE, MITOCHONDRIAL-RELATED"/>
    <property type="match status" value="1"/>
</dbReference>